<proteinExistence type="predicted"/>
<dbReference type="OrthoDB" id="6078215at2759"/>
<feature type="domain" description="PiggyBac transposable element-derived protein" evidence="1">
    <location>
        <begin position="4"/>
        <end position="108"/>
    </location>
</feature>
<organism evidence="2 3">
    <name type="scientific">Araneus ventricosus</name>
    <name type="common">Orbweaver spider</name>
    <name type="synonym">Epeira ventricosa</name>
    <dbReference type="NCBI Taxonomy" id="182803"/>
    <lineage>
        <taxon>Eukaryota</taxon>
        <taxon>Metazoa</taxon>
        <taxon>Ecdysozoa</taxon>
        <taxon>Arthropoda</taxon>
        <taxon>Chelicerata</taxon>
        <taxon>Arachnida</taxon>
        <taxon>Araneae</taxon>
        <taxon>Araneomorphae</taxon>
        <taxon>Entelegynae</taxon>
        <taxon>Araneoidea</taxon>
        <taxon>Araneidae</taxon>
        <taxon>Araneus</taxon>
    </lineage>
</organism>
<dbReference type="InterPro" id="IPR029526">
    <property type="entry name" value="PGBD"/>
</dbReference>
<dbReference type="Proteomes" id="UP000499080">
    <property type="component" value="Unassembled WGS sequence"/>
</dbReference>
<dbReference type="PANTHER" id="PTHR46599">
    <property type="entry name" value="PIGGYBAC TRANSPOSABLE ELEMENT-DERIVED PROTEIN 4"/>
    <property type="match status" value="1"/>
</dbReference>
<dbReference type="Pfam" id="PF13843">
    <property type="entry name" value="DDE_Tnp_1_7"/>
    <property type="match status" value="1"/>
</dbReference>
<accession>A0A4Y2IXP7</accession>
<sequence>MPKITDKLKEGEVVFRSSENLLAMKWSDRKEFYMLSTINTAEFAEVPKKSRENEFILKPKCVIDYNSSMGIIDKSDMVISTIDATRKSLKWNHKYFFHLIDVCVWNTFFL</sequence>
<dbReference type="PANTHER" id="PTHR46599:SF3">
    <property type="entry name" value="PIGGYBAC TRANSPOSABLE ELEMENT-DERIVED PROTEIN 4"/>
    <property type="match status" value="1"/>
</dbReference>
<evidence type="ECO:0000313" key="3">
    <source>
        <dbReference type="Proteomes" id="UP000499080"/>
    </source>
</evidence>
<protein>
    <recommendedName>
        <fullName evidence="1">PiggyBac transposable element-derived protein domain-containing protein</fullName>
    </recommendedName>
</protein>
<comment type="caution">
    <text evidence="2">The sequence shown here is derived from an EMBL/GenBank/DDBJ whole genome shotgun (WGS) entry which is preliminary data.</text>
</comment>
<reference evidence="2 3" key="1">
    <citation type="journal article" date="2019" name="Sci. Rep.">
        <title>Orb-weaving spider Araneus ventricosus genome elucidates the spidroin gene catalogue.</title>
        <authorList>
            <person name="Kono N."/>
            <person name="Nakamura H."/>
            <person name="Ohtoshi R."/>
            <person name="Moran D.A.P."/>
            <person name="Shinohara A."/>
            <person name="Yoshida Y."/>
            <person name="Fujiwara M."/>
            <person name="Mori M."/>
            <person name="Tomita M."/>
            <person name="Arakawa K."/>
        </authorList>
    </citation>
    <scope>NUCLEOTIDE SEQUENCE [LARGE SCALE GENOMIC DNA]</scope>
</reference>
<evidence type="ECO:0000259" key="1">
    <source>
        <dbReference type="Pfam" id="PF13843"/>
    </source>
</evidence>
<dbReference type="EMBL" id="BGPR01003008">
    <property type="protein sequence ID" value="GBM82374.1"/>
    <property type="molecule type" value="Genomic_DNA"/>
</dbReference>
<gene>
    <name evidence="2" type="ORF">AVEN_84807_1</name>
</gene>
<name>A0A4Y2IXP7_ARAVE</name>
<dbReference type="AlphaFoldDB" id="A0A4Y2IXP7"/>
<evidence type="ECO:0000313" key="2">
    <source>
        <dbReference type="EMBL" id="GBM82374.1"/>
    </source>
</evidence>
<keyword evidence="3" id="KW-1185">Reference proteome</keyword>